<accession>U2YH98</accession>
<evidence type="ECO:0000313" key="3">
    <source>
        <dbReference type="Proteomes" id="UP000016568"/>
    </source>
</evidence>
<name>U2YH98_9SPHN</name>
<comment type="caution">
    <text evidence="2">The sequence shown here is derived from an EMBL/GenBank/DDBJ whole genome shotgun (WGS) entry which is preliminary data.</text>
</comment>
<gene>
    <name evidence="2" type="ORF">NT2_01_02230</name>
</gene>
<dbReference type="InterPro" id="IPR010621">
    <property type="entry name" value="DUF1214"/>
</dbReference>
<dbReference type="Pfam" id="PF06742">
    <property type="entry name" value="DUF1214"/>
    <property type="match status" value="1"/>
</dbReference>
<dbReference type="KEGG" id="ntd:EGO55_16030"/>
<dbReference type="RefSeq" id="WP_021688362.1">
    <property type="nucleotide sequence ID" value="NZ_BASZ01000001.1"/>
</dbReference>
<sequence length="358" mass="39911">MDVRLSDTWRQFCMQLAEAGSVLDLPNAPGTAIDQAEGLRYLSRLTRAAFESIIEGGNPDFPRFYRLTTDTLKIGGDNPDNLYMNATIRGDRDYVITGTRGSVSYLSFGTKANRFAIDGKMASTGELEDAAMDIADDGRFTITLSATPQEGNWLPMQSDSTMLLVRQTFLDRADETPADLQITCLNRPERPAPADPDAMAAALTASAGFATHTARAFAGWSEMFMSHPNTLSPWDQTIFQNVGGDPNIHYLHGYWKLEPGEAWLIETEVPECRFWNFVLQNWWMESADYTFIPNAYLTKRTARFDSDGVLRIVVAERDPGVGNWIDTTGHRSGTALLRWISANDHPIPRCRVVPLDSL</sequence>
<keyword evidence="3" id="KW-1185">Reference proteome</keyword>
<dbReference type="EMBL" id="BASZ01000001">
    <property type="protein sequence ID" value="GAD47455.1"/>
    <property type="molecule type" value="Genomic_DNA"/>
</dbReference>
<dbReference type="OrthoDB" id="7053758at2"/>
<evidence type="ECO:0000259" key="1">
    <source>
        <dbReference type="Pfam" id="PF06742"/>
    </source>
</evidence>
<feature type="domain" description="DUF1214" evidence="1">
    <location>
        <begin position="89"/>
        <end position="165"/>
    </location>
</feature>
<protein>
    <recommendedName>
        <fullName evidence="1">DUF1214 domain-containing protein</fullName>
    </recommendedName>
</protein>
<organism evidence="2 3">
    <name type="scientific">Caenibius tardaugens NBRC 16725</name>
    <dbReference type="NCBI Taxonomy" id="1219035"/>
    <lineage>
        <taxon>Bacteria</taxon>
        <taxon>Pseudomonadati</taxon>
        <taxon>Pseudomonadota</taxon>
        <taxon>Alphaproteobacteria</taxon>
        <taxon>Sphingomonadales</taxon>
        <taxon>Erythrobacteraceae</taxon>
        <taxon>Caenibius</taxon>
    </lineage>
</organism>
<evidence type="ECO:0000313" key="2">
    <source>
        <dbReference type="EMBL" id="GAD47455.1"/>
    </source>
</evidence>
<reference evidence="2 3" key="1">
    <citation type="submission" date="2013-09" db="EMBL/GenBank/DDBJ databases">
        <title>Whole genome shotgun sequence of Novosphingobium tardaugens NBRC 16725.</title>
        <authorList>
            <person name="Isaki S."/>
            <person name="Hosoyama A."/>
            <person name="Tsuchikane K."/>
            <person name="Katsumata H."/>
            <person name="Ando Y."/>
            <person name="Yamazaki S."/>
            <person name="Fujita N."/>
        </authorList>
    </citation>
    <scope>NUCLEOTIDE SEQUENCE [LARGE SCALE GENOMIC DNA]</scope>
    <source>
        <strain evidence="2 3">NBRC 16725</strain>
    </source>
</reference>
<dbReference type="Proteomes" id="UP000016568">
    <property type="component" value="Unassembled WGS sequence"/>
</dbReference>
<dbReference type="AlphaFoldDB" id="U2YH98"/>
<proteinExistence type="predicted"/>
<dbReference type="eggNOG" id="COG5361">
    <property type="taxonomic scope" value="Bacteria"/>
</dbReference>